<evidence type="ECO:0000313" key="2">
    <source>
        <dbReference type="EMBL" id="ABV67669.1"/>
    </source>
</evidence>
<feature type="signal peptide" evidence="1">
    <location>
        <begin position="1"/>
        <end position="17"/>
    </location>
</feature>
<dbReference type="EMBL" id="CP000361">
    <property type="protein sequence ID" value="ABV67669.1"/>
    <property type="molecule type" value="Genomic_DNA"/>
</dbReference>
<gene>
    <name evidence="2" type="ordered locus">Abu_1414</name>
</gene>
<proteinExistence type="predicted"/>
<sequence length="193" mass="22588">MRNWFCFLILLSLSLNADEKKAPFYVTVDFSKKGTVYETDFQAPWNIWGSWVEFYLLVRHPYDKVDDENYQIERMITYGDGADGKKISEDDNVFFKLKVTLTPLGWASDDIKIRILKPTGWIKKELKNIEKIEEIVTIPLYGSFTQSGIKYIMLADLQRLSRYHIKVESLEDVELPNGTTNIRFGINRYSSKH</sequence>
<accession>A8EUP5</accession>
<name>A8EUP5_ALIB4</name>
<organism evidence="2 3">
    <name type="scientific">Aliarcobacter butzleri (strain RM4018)</name>
    <name type="common">Arcobacter butzleri</name>
    <dbReference type="NCBI Taxonomy" id="367737"/>
    <lineage>
        <taxon>Bacteria</taxon>
        <taxon>Pseudomonadati</taxon>
        <taxon>Campylobacterota</taxon>
        <taxon>Epsilonproteobacteria</taxon>
        <taxon>Campylobacterales</taxon>
        <taxon>Arcobacteraceae</taxon>
        <taxon>Aliarcobacter</taxon>
    </lineage>
</organism>
<feature type="chain" id="PRO_5002721572" evidence="1">
    <location>
        <begin position="18"/>
        <end position="193"/>
    </location>
</feature>
<evidence type="ECO:0000256" key="1">
    <source>
        <dbReference type="SAM" id="SignalP"/>
    </source>
</evidence>
<dbReference type="AlphaFoldDB" id="A8EUP5"/>
<protein>
    <submittedName>
        <fullName evidence="2">Uncharacterized protein</fullName>
    </submittedName>
</protein>
<dbReference type="KEGG" id="abu:Abu_1414"/>
<evidence type="ECO:0000313" key="3">
    <source>
        <dbReference type="Proteomes" id="UP000001136"/>
    </source>
</evidence>
<dbReference type="GeneID" id="24304650"/>
<keyword evidence="1" id="KW-0732">Signal</keyword>
<dbReference type="HOGENOM" id="CLU_1406202_0_0_7"/>
<keyword evidence="3" id="KW-1185">Reference proteome</keyword>
<reference evidence="2 3" key="1">
    <citation type="journal article" date="2007" name="PLoS ONE">
        <title>The complete genome sequence and analysis of the Epsilonproteobacterium Arcobacter butzleri.</title>
        <authorList>
            <person name="Miller W.G."/>
            <person name="Parker C.T."/>
            <person name="Rubenfield M."/>
            <person name="Mendz G.L."/>
            <person name="Woesten M.M.S.M."/>
            <person name="Ussery D.W."/>
            <person name="Stolz J.F."/>
            <person name="Binnewies T.T."/>
            <person name="Hallin P.F."/>
            <person name="Wang G."/>
            <person name="Malek J.A."/>
            <person name="Rogosin A."/>
            <person name="Stanker L.H."/>
            <person name="Mandrell R.E."/>
        </authorList>
    </citation>
    <scope>NUCLEOTIDE SEQUENCE [LARGE SCALE GENOMIC DNA]</scope>
    <source>
        <strain evidence="2 3">RM4018</strain>
    </source>
</reference>
<dbReference type="RefSeq" id="WP_012013072.1">
    <property type="nucleotide sequence ID" value="NC_009850.1"/>
</dbReference>
<dbReference type="Proteomes" id="UP000001136">
    <property type="component" value="Chromosome"/>
</dbReference>
<dbReference type="STRING" id="367737.Abu_1414"/>